<sequence>MSWIVRKKDVVVTMHIDTCPSRLLRQYWFQFKPPVKPVWFCVEKSHCNYNAFKLNHGVHRFLTVHTGGKTGSVLNQFNIKKLTRITRLATFLLEGSEKGEVKKNISDLERYEPRGLEECKRLARSHYKQLFTIYQNKEDPFFPWG</sequence>
<reference evidence="1 2" key="1">
    <citation type="submission" date="2020-10" db="EMBL/GenBank/DDBJ databases">
        <title>The Coptis chinensis genome and diversification of protoberbering-type alkaloids.</title>
        <authorList>
            <person name="Wang B."/>
            <person name="Shu S."/>
            <person name="Song C."/>
            <person name="Liu Y."/>
        </authorList>
    </citation>
    <scope>NUCLEOTIDE SEQUENCE [LARGE SCALE GENOMIC DNA]</scope>
    <source>
        <strain evidence="1">HL-2020</strain>
        <tissue evidence="1">Leaf</tissue>
    </source>
</reference>
<dbReference type="AlphaFoldDB" id="A0A835IAP5"/>
<dbReference type="Proteomes" id="UP000631114">
    <property type="component" value="Unassembled WGS sequence"/>
</dbReference>
<proteinExistence type="predicted"/>
<dbReference type="OrthoDB" id="1899721at2759"/>
<evidence type="ECO:0000313" key="1">
    <source>
        <dbReference type="EMBL" id="KAF9615410.1"/>
    </source>
</evidence>
<dbReference type="PANTHER" id="PTHR34380">
    <property type="entry name" value="BNAA03G12380D PROTEIN"/>
    <property type="match status" value="1"/>
</dbReference>
<gene>
    <name evidence="1" type="ORF">IFM89_023071</name>
</gene>
<organism evidence="1 2">
    <name type="scientific">Coptis chinensis</name>
    <dbReference type="NCBI Taxonomy" id="261450"/>
    <lineage>
        <taxon>Eukaryota</taxon>
        <taxon>Viridiplantae</taxon>
        <taxon>Streptophyta</taxon>
        <taxon>Embryophyta</taxon>
        <taxon>Tracheophyta</taxon>
        <taxon>Spermatophyta</taxon>
        <taxon>Magnoliopsida</taxon>
        <taxon>Ranunculales</taxon>
        <taxon>Ranunculaceae</taxon>
        <taxon>Coptidoideae</taxon>
        <taxon>Coptis</taxon>
    </lineage>
</organism>
<dbReference type="PANTHER" id="PTHR34380:SF1">
    <property type="entry name" value="OS01G0221300 PROTEIN"/>
    <property type="match status" value="1"/>
</dbReference>
<keyword evidence="2" id="KW-1185">Reference proteome</keyword>
<name>A0A835IAP5_9MAGN</name>
<evidence type="ECO:0000313" key="2">
    <source>
        <dbReference type="Proteomes" id="UP000631114"/>
    </source>
</evidence>
<dbReference type="EMBL" id="JADFTS010000003">
    <property type="protein sequence ID" value="KAF9615410.1"/>
    <property type="molecule type" value="Genomic_DNA"/>
</dbReference>
<comment type="caution">
    <text evidence="1">The sequence shown here is derived from an EMBL/GenBank/DDBJ whole genome shotgun (WGS) entry which is preliminary data.</text>
</comment>
<accession>A0A835IAP5</accession>
<protein>
    <submittedName>
        <fullName evidence="1">Uncharacterized protein</fullName>
    </submittedName>
</protein>